<gene>
    <name evidence="3" type="ORF">G3O08_17785</name>
</gene>
<dbReference type="CDD" id="cd18808">
    <property type="entry name" value="SF1_C_Upf1"/>
    <property type="match status" value="1"/>
</dbReference>
<accession>A0A7K3WUL6</accession>
<dbReference type="AlphaFoldDB" id="A0A7K3WUL6"/>
<dbReference type="InterPro" id="IPR041677">
    <property type="entry name" value="DNA2/NAM7_AAA_11"/>
</dbReference>
<evidence type="ECO:0000313" key="4">
    <source>
        <dbReference type="Proteomes" id="UP000486602"/>
    </source>
</evidence>
<reference evidence="3 4" key="1">
    <citation type="submission" date="2020-02" db="EMBL/GenBank/DDBJ databases">
        <title>Out from the shadows clarifying the taxonomy of the family Cryomorphaceae and related taxa by utilizing the GTDB taxonomic framework.</title>
        <authorList>
            <person name="Bowman J.P."/>
        </authorList>
    </citation>
    <scope>NUCLEOTIDE SEQUENCE [LARGE SCALE GENOMIC DNA]</scope>
    <source>
        <strain evidence="3 4">QSSC 1-22</strain>
    </source>
</reference>
<dbReference type="Pfam" id="PF13086">
    <property type="entry name" value="AAA_11"/>
    <property type="match status" value="1"/>
</dbReference>
<evidence type="ECO:0000313" key="3">
    <source>
        <dbReference type="EMBL" id="NEN25350.1"/>
    </source>
</evidence>
<dbReference type="RefSeq" id="WP_163286804.1">
    <property type="nucleotide sequence ID" value="NZ_JAAGVY010000049.1"/>
</dbReference>
<dbReference type="InterPro" id="IPR027417">
    <property type="entry name" value="P-loop_NTPase"/>
</dbReference>
<feature type="domain" description="DNA2/NAM7 helicase helicase" evidence="1">
    <location>
        <begin position="266"/>
        <end position="571"/>
    </location>
</feature>
<dbReference type="InterPro" id="IPR045055">
    <property type="entry name" value="DNA2/NAM7-like"/>
</dbReference>
<proteinExistence type="predicted"/>
<evidence type="ECO:0000259" key="2">
    <source>
        <dbReference type="Pfam" id="PF13087"/>
    </source>
</evidence>
<comment type="caution">
    <text evidence="3">The sequence shown here is derived from an EMBL/GenBank/DDBJ whole genome shotgun (WGS) entry which is preliminary data.</text>
</comment>
<dbReference type="PANTHER" id="PTHR10887">
    <property type="entry name" value="DNA2/NAM7 HELICASE FAMILY"/>
    <property type="match status" value="1"/>
</dbReference>
<keyword evidence="4" id="KW-1185">Reference proteome</keyword>
<dbReference type="InterPro" id="IPR041679">
    <property type="entry name" value="DNA2/NAM7-like_C"/>
</dbReference>
<protein>
    <submittedName>
        <fullName evidence="3">AAA family ATPase</fullName>
    </submittedName>
</protein>
<dbReference type="EMBL" id="JAAGVY010000049">
    <property type="protein sequence ID" value="NEN25350.1"/>
    <property type="molecule type" value="Genomic_DNA"/>
</dbReference>
<name>A0A7K3WUL6_9FLAO</name>
<dbReference type="Gene3D" id="3.40.50.300">
    <property type="entry name" value="P-loop containing nucleotide triphosphate hydrolases"/>
    <property type="match status" value="3"/>
</dbReference>
<dbReference type="GO" id="GO:0004386">
    <property type="term" value="F:helicase activity"/>
    <property type="evidence" value="ECO:0007669"/>
    <property type="project" value="InterPro"/>
</dbReference>
<organism evidence="3 4">
    <name type="scientific">Cryomorpha ignava</name>
    <dbReference type="NCBI Taxonomy" id="101383"/>
    <lineage>
        <taxon>Bacteria</taxon>
        <taxon>Pseudomonadati</taxon>
        <taxon>Bacteroidota</taxon>
        <taxon>Flavobacteriia</taxon>
        <taxon>Flavobacteriales</taxon>
        <taxon>Cryomorphaceae</taxon>
        <taxon>Cryomorpha</taxon>
    </lineage>
</organism>
<dbReference type="Proteomes" id="UP000486602">
    <property type="component" value="Unassembled WGS sequence"/>
</dbReference>
<dbReference type="Pfam" id="PF13087">
    <property type="entry name" value="AAA_12"/>
    <property type="match status" value="1"/>
</dbReference>
<dbReference type="PANTHER" id="PTHR10887:SF495">
    <property type="entry name" value="HELICASE SENATAXIN ISOFORM X1-RELATED"/>
    <property type="match status" value="1"/>
</dbReference>
<feature type="domain" description="DNA2/NAM7 helicase-like C-terminal" evidence="2">
    <location>
        <begin position="613"/>
        <end position="789"/>
    </location>
</feature>
<evidence type="ECO:0000259" key="1">
    <source>
        <dbReference type="Pfam" id="PF13086"/>
    </source>
</evidence>
<dbReference type="InterPro" id="IPR047187">
    <property type="entry name" value="SF1_C_Upf1"/>
</dbReference>
<sequence length="928" mass="106218">MASLQKIISFYKNCFEEENKGGGIANFLSAKVEKHTLIKGRDEHISGLLPYFPIDDKIARKLQGEVALYQKEKELIYGSHFLLGKYTGFQGKSEKLIAPLLIYPAKIIYESELFFIQADIFAPAFNPVILNLIKNYDSEFDETAFHKHLPEGSIELRDNGNLSRLIEKHLPGADASLMVDYPNNLSQYKITKTFQANTFESTYQLVPCSGFGMVRKSTKTRSTAAELESLSKDGTTYSGPIEVLFDESINQKLPHSKIYINSAADLNTAQENVIDTALKHKISLAIGPPGTGKSFTIANLAISMMNQGKSVLVCSRNDGAVNVIENKIEALLGTKQMCVRGGRGEIKELKNRLQFLLSRGHISESYRENRENSANDKSSHKKIKIEILRQELKSFITQFERADLEELSTGESILKTDSADSLWNRIHRFFLSKKIERRDLFLWNITELYLQQTDQLIEKNREYVNYLYSSRLHASIINNRELLRNYLSSLRASNTARQKWFLESINIQDLFRVFPIWLTTTKDVGEILPLHKEMFDIVVIDEASQCDISTCLPLLQRAKSAVIVGDSKQLRHISFLSRSKEHFLQEKHVFTEKQKENFTYREKSILDLGEERIKEQNQIHFLDEHYRSKPELIAFSNAQFYFDALKIMTNNLQDNAQALFQMHSNGKRDKNGINQKEIDLILSEIKDIIEIDKHTITGQKQTIGILSPFRNQVDQIATAIQENLEFSEIQNHSILVGTAHSFQGEERDVMFISFALDDDSQQSAFHFLNKDDVFNVSITRAKNKQYLVSSFDKNKIPIGSLLRKYYDSKSTSETKGTETDFIKDKFTDEVCAYIESLNHQTRLAYSIAGVTIDIVIEHDKKLYGIDMVGFPGPFENTIDLYKYKALMRAGIKMIPISYALWRYRRQVCEEKICAFLNAARVDSTGKVE</sequence>
<dbReference type="SUPFAM" id="SSF52540">
    <property type="entry name" value="P-loop containing nucleoside triphosphate hydrolases"/>
    <property type="match status" value="1"/>
</dbReference>